<organism evidence="3 4">
    <name type="scientific">Nocardioides albus</name>
    <dbReference type="NCBI Taxonomy" id="1841"/>
    <lineage>
        <taxon>Bacteria</taxon>
        <taxon>Bacillati</taxon>
        <taxon>Actinomycetota</taxon>
        <taxon>Actinomycetes</taxon>
        <taxon>Propionibacteriales</taxon>
        <taxon>Nocardioidaceae</taxon>
        <taxon>Nocardioides</taxon>
    </lineage>
</organism>
<dbReference type="Proteomes" id="UP000577707">
    <property type="component" value="Unassembled WGS sequence"/>
</dbReference>
<dbReference type="Gene3D" id="2.60.120.10">
    <property type="entry name" value="Jelly Rolls"/>
    <property type="match status" value="1"/>
</dbReference>
<dbReference type="GO" id="GO:0016853">
    <property type="term" value="F:isomerase activity"/>
    <property type="evidence" value="ECO:0007669"/>
    <property type="project" value="UniProtKB-KW"/>
</dbReference>
<evidence type="ECO:0000256" key="1">
    <source>
        <dbReference type="SAM" id="MobiDB-lite"/>
    </source>
</evidence>
<dbReference type="InterPro" id="IPR013096">
    <property type="entry name" value="Cupin_2"/>
</dbReference>
<reference evidence="3 4" key="1">
    <citation type="submission" date="2020-08" db="EMBL/GenBank/DDBJ databases">
        <title>Genomic Encyclopedia of Type Strains, Phase III (KMG-III): the genomes of soil and plant-associated and newly described type strains.</title>
        <authorList>
            <person name="Whitman W."/>
        </authorList>
    </citation>
    <scope>NUCLEOTIDE SEQUENCE [LARGE SCALE GENOMIC DNA]</scope>
    <source>
        <strain evidence="3 4">CECT 3302</strain>
    </source>
</reference>
<evidence type="ECO:0000313" key="3">
    <source>
        <dbReference type="EMBL" id="MBB3087772.1"/>
    </source>
</evidence>
<feature type="compositionally biased region" description="Polar residues" evidence="1">
    <location>
        <begin position="16"/>
        <end position="37"/>
    </location>
</feature>
<accession>A0A7W5A167</accession>
<dbReference type="Pfam" id="PF07883">
    <property type="entry name" value="Cupin_2"/>
    <property type="match status" value="1"/>
</dbReference>
<keyword evidence="4" id="KW-1185">Reference proteome</keyword>
<comment type="caution">
    <text evidence="3">The sequence shown here is derived from an EMBL/GenBank/DDBJ whole genome shotgun (WGS) entry which is preliminary data.</text>
</comment>
<dbReference type="InterPro" id="IPR014710">
    <property type="entry name" value="RmlC-like_jellyroll"/>
</dbReference>
<protein>
    <submittedName>
        <fullName evidence="3">Mannose-6-phosphate isomerase-like protein (Cupin superfamily)</fullName>
    </submittedName>
</protein>
<evidence type="ECO:0000259" key="2">
    <source>
        <dbReference type="Pfam" id="PF07883"/>
    </source>
</evidence>
<evidence type="ECO:0000313" key="4">
    <source>
        <dbReference type="Proteomes" id="UP000577707"/>
    </source>
</evidence>
<dbReference type="EMBL" id="JACHXG010000002">
    <property type="protein sequence ID" value="MBB3087772.1"/>
    <property type="molecule type" value="Genomic_DNA"/>
</dbReference>
<feature type="compositionally biased region" description="Basic and acidic residues" evidence="1">
    <location>
        <begin position="1"/>
        <end position="15"/>
    </location>
</feature>
<gene>
    <name evidence="3" type="ORF">FHS12_000705</name>
</gene>
<dbReference type="SUPFAM" id="SSF51182">
    <property type="entry name" value="RmlC-like cupins"/>
    <property type="match status" value="1"/>
</dbReference>
<sequence length="124" mass="12873">MPAAKIAHEDTRHTETPNASMTTLASPTQGGTGSLSLWRTSMRPGQGPLHTFDVEQIWHVLDGTATIVVDTESVDLSVGDTLVLPAGAPRQVRTESGVSFVVCGPASGQATPDGGEAVSPPWIV</sequence>
<dbReference type="RefSeq" id="WP_183542323.1">
    <property type="nucleotide sequence ID" value="NZ_BMQT01000004.1"/>
</dbReference>
<name>A0A7W5A167_9ACTN</name>
<keyword evidence="3" id="KW-0413">Isomerase</keyword>
<proteinExistence type="predicted"/>
<dbReference type="InterPro" id="IPR011051">
    <property type="entry name" value="RmlC_Cupin_sf"/>
</dbReference>
<dbReference type="AlphaFoldDB" id="A0A7W5A167"/>
<feature type="domain" description="Cupin type-2" evidence="2">
    <location>
        <begin position="42"/>
        <end position="96"/>
    </location>
</feature>
<feature type="region of interest" description="Disordered" evidence="1">
    <location>
        <begin position="1"/>
        <end position="37"/>
    </location>
</feature>